<evidence type="ECO:0000313" key="1">
    <source>
        <dbReference type="EMBL" id="KRZ73340.1"/>
    </source>
</evidence>
<organism evidence="1 2">
    <name type="scientific">Trichinella papuae</name>
    <dbReference type="NCBI Taxonomy" id="268474"/>
    <lineage>
        <taxon>Eukaryota</taxon>
        <taxon>Metazoa</taxon>
        <taxon>Ecdysozoa</taxon>
        <taxon>Nematoda</taxon>
        <taxon>Enoplea</taxon>
        <taxon>Dorylaimia</taxon>
        <taxon>Trichinellida</taxon>
        <taxon>Trichinellidae</taxon>
        <taxon>Trichinella</taxon>
    </lineage>
</organism>
<reference evidence="1 2" key="1">
    <citation type="submission" date="2015-01" db="EMBL/GenBank/DDBJ databases">
        <title>Evolution of Trichinella species and genotypes.</title>
        <authorList>
            <person name="Korhonen P.K."/>
            <person name="Edoardo P."/>
            <person name="Giuseppe L.R."/>
            <person name="Gasser R.B."/>
        </authorList>
    </citation>
    <scope>NUCLEOTIDE SEQUENCE [LARGE SCALE GENOMIC DNA]</scope>
    <source>
        <strain evidence="1">ISS1980</strain>
    </source>
</reference>
<gene>
    <name evidence="1" type="ORF">T10_6492</name>
</gene>
<comment type="caution">
    <text evidence="1">The sequence shown here is derived from an EMBL/GenBank/DDBJ whole genome shotgun (WGS) entry which is preliminary data.</text>
</comment>
<dbReference type="EMBL" id="JYDO01000065">
    <property type="protein sequence ID" value="KRZ73340.1"/>
    <property type="molecule type" value="Genomic_DNA"/>
</dbReference>
<protein>
    <submittedName>
        <fullName evidence="1">Uncharacterized protein</fullName>
    </submittedName>
</protein>
<dbReference type="Proteomes" id="UP000054843">
    <property type="component" value="Unassembled WGS sequence"/>
</dbReference>
<name>A0A0V1MP23_9BILA</name>
<dbReference type="AlphaFoldDB" id="A0A0V1MP23"/>
<proteinExistence type="predicted"/>
<sequence>MAECDNAVIETSGCGNRWTLFYRFAFATLFVDSYWKSDPIISEKHCCHLSRHFQSDRENSDDSLFDQRLTLKCDGIYTCEEM</sequence>
<accession>A0A0V1MP23</accession>
<keyword evidence="2" id="KW-1185">Reference proteome</keyword>
<evidence type="ECO:0000313" key="2">
    <source>
        <dbReference type="Proteomes" id="UP000054843"/>
    </source>
</evidence>